<evidence type="ECO:0000313" key="2">
    <source>
        <dbReference type="Proteomes" id="UP000030715"/>
    </source>
</evidence>
<dbReference type="Gene3D" id="3.40.30.10">
    <property type="entry name" value="Glutaredoxin"/>
    <property type="match status" value="1"/>
</dbReference>
<proteinExistence type="predicted"/>
<dbReference type="EMBL" id="KP007359">
    <property type="protein sequence ID" value="AIZ01858.1"/>
    <property type="molecule type" value="Genomic_DNA"/>
</dbReference>
<gene>
    <name evidence="1" type="primary">nrdH</name>
    <name evidence="1" type="ORF">VR5_071</name>
</gene>
<protein>
    <submittedName>
        <fullName evidence="1">Glutaredoxin</fullName>
    </submittedName>
</protein>
<reference evidence="1 2" key="1">
    <citation type="submission" date="2014-10" db="EMBL/GenBank/DDBJ databases">
        <title>VR bacteriophages - a small but diverse group of low-temperature viruses.</title>
        <authorList>
            <person name="Kaliniene L."/>
            <person name="Meskys R."/>
            <person name="Simoliunas E."/>
            <person name="Zajanckauskaite A."/>
            <person name="Truncaite L."/>
        </authorList>
    </citation>
    <scope>NUCLEOTIDE SEQUENCE [LARGE SCALE GENOMIC DNA]</scope>
</reference>
<organism evidence="1 2">
    <name type="scientific">Escherichia phage vb_EcoM-VR5</name>
    <dbReference type="NCBI Taxonomy" id="1567026"/>
    <lineage>
        <taxon>Viruses</taxon>
        <taxon>Duplodnaviria</taxon>
        <taxon>Heunggongvirae</taxon>
        <taxon>Uroviricota</taxon>
        <taxon>Caudoviricetes</taxon>
        <taxon>Pantevenvirales</taxon>
        <taxon>Straboviridae</taxon>
        <taxon>Tevenvirinae</taxon>
        <taxon>Dhakavirus</taxon>
        <taxon>Dhakavirus vr5</taxon>
    </lineage>
</organism>
<name>A0A0A7HB71_9CAUD</name>
<sequence>MDQKSTKIEIYGIPETVMRCPGCIAVLSLLNSLSIQYTFYPVINQTPSGAVYDKPLIVSLAKRAGFKSLAIRYPVIFVDNKKIENIPSFKTLLIELGYDRDLIED</sequence>
<dbReference type="InterPro" id="IPR036249">
    <property type="entry name" value="Thioredoxin-like_sf"/>
</dbReference>
<dbReference type="Proteomes" id="UP000030715">
    <property type="component" value="Segment"/>
</dbReference>
<dbReference type="RefSeq" id="YP_009205765.1">
    <property type="nucleotide sequence ID" value="NC_028881.1"/>
</dbReference>
<keyword evidence="2" id="KW-1185">Reference proteome</keyword>
<dbReference type="OrthoDB" id="18964at10239"/>
<accession>A0A0A7HB71</accession>
<evidence type="ECO:0000313" key="1">
    <source>
        <dbReference type="EMBL" id="AIZ01858.1"/>
    </source>
</evidence>
<dbReference type="SUPFAM" id="SSF52833">
    <property type="entry name" value="Thioredoxin-like"/>
    <property type="match status" value="1"/>
</dbReference>
<dbReference type="KEGG" id="vg:26632376"/>
<dbReference type="GeneID" id="26632376"/>